<evidence type="ECO:0000313" key="2">
    <source>
        <dbReference type="EMBL" id="KAF8797061.1"/>
    </source>
</evidence>
<evidence type="ECO:0000256" key="1">
    <source>
        <dbReference type="SAM" id="MobiDB-lite"/>
    </source>
</evidence>
<feature type="region of interest" description="Disordered" evidence="1">
    <location>
        <begin position="103"/>
        <end position="131"/>
    </location>
</feature>
<reference evidence="2" key="2">
    <citation type="submission" date="2020-06" db="EMBL/GenBank/DDBJ databases">
        <authorList>
            <person name="Sheffer M."/>
        </authorList>
    </citation>
    <scope>NUCLEOTIDE SEQUENCE</scope>
</reference>
<organism evidence="2 3">
    <name type="scientific">Argiope bruennichi</name>
    <name type="common">Wasp spider</name>
    <name type="synonym">Aranea bruennichi</name>
    <dbReference type="NCBI Taxonomy" id="94029"/>
    <lineage>
        <taxon>Eukaryota</taxon>
        <taxon>Metazoa</taxon>
        <taxon>Ecdysozoa</taxon>
        <taxon>Arthropoda</taxon>
        <taxon>Chelicerata</taxon>
        <taxon>Arachnida</taxon>
        <taxon>Araneae</taxon>
        <taxon>Araneomorphae</taxon>
        <taxon>Entelegynae</taxon>
        <taxon>Araneoidea</taxon>
        <taxon>Araneidae</taxon>
        <taxon>Argiope</taxon>
    </lineage>
</organism>
<sequence length="148" mass="17023">MKSTILKLILVESKSCHHEFQLKSSDIYFLFYCNCNHYWFVLFCFDERGSMNFAPFDLSKRPLQHFLPSLANHTGTKKRPIPREIRRDHVLSNRCHVTAPLSARESVTPHPSLPDHPPLPPVTPPPHMTLSDRDTFFSPPLPCSLNGM</sequence>
<dbReference type="AlphaFoldDB" id="A0A8T0G1G7"/>
<feature type="compositionally biased region" description="Pro residues" evidence="1">
    <location>
        <begin position="111"/>
        <end position="127"/>
    </location>
</feature>
<dbReference type="EMBL" id="JABXBU010000001">
    <property type="protein sequence ID" value="KAF8797061.1"/>
    <property type="molecule type" value="Genomic_DNA"/>
</dbReference>
<gene>
    <name evidence="2" type="ORF">HNY73_001372</name>
</gene>
<reference evidence="2" key="1">
    <citation type="journal article" date="2020" name="bioRxiv">
        <title>Chromosome-level reference genome of the European wasp spider Argiope bruennichi: a resource for studies on range expansion and evolutionary adaptation.</title>
        <authorList>
            <person name="Sheffer M.M."/>
            <person name="Hoppe A."/>
            <person name="Krehenwinkel H."/>
            <person name="Uhl G."/>
            <person name="Kuss A.W."/>
            <person name="Jensen L."/>
            <person name="Jensen C."/>
            <person name="Gillespie R.G."/>
            <person name="Hoff K.J."/>
            <person name="Prost S."/>
        </authorList>
    </citation>
    <scope>NUCLEOTIDE SEQUENCE</scope>
</reference>
<protein>
    <submittedName>
        <fullName evidence="2">Uncharacterized protein</fullName>
    </submittedName>
</protein>
<dbReference type="Proteomes" id="UP000807504">
    <property type="component" value="Unassembled WGS sequence"/>
</dbReference>
<proteinExistence type="predicted"/>
<comment type="caution">
    <text evidence="2">The sequence shown here is derived from an EMBL/GenBank/DDBJ whole genome shotgun (WGS) entry which is preliminary data.</text>
</comment>
<evidence type="ECO:0000313" key="3">
    <source>
        <dbReference type="Proteomes" id="UP000807504"/>
    </source>
</evidence>
<accession>A0A8T0G1G7</accession>
<name>A0A8T0G1G7_ARGBR</name>
<keyword evidence="3" id="KW-1185">Reference proteome</keyword>